<dbReference type="Proteomes" id="UP000028999">
    <property type="component" value="Unassembled WGS sequence"/>
</dbReference>
<gene>
    <name evidence="8" type="primary">BnaC04g51400D</name>
    <name evidence="7" type="ORF">DARMORV10_C04P72680.1</name>
    <name evidence="8" type="ORF">GSBRNA2T00038166001</name>
</gene>
<dbReference type="EMBL" id="HG994368">
    <property type="protein sequence ID" value="CAF1874410.1"/>
    <property type="molecule type" value="Genomic_DNA"/>
</dbReference>
<dbReference type="Gramene" id="CDY27499">
    <property type="protein sequence ID" value="CDY27499"/>
    <property type="gene ID" value="GSBRNA2T00038166001"/>
</dbReference>
<feature type="compositionally biased region" description="Polar residues" evidence="5">
    <location>
        <begin position="19"/>
        <end position="38"/>
    </location>
</feature>
<protein>
    <submittedName>
        <fullName evidence="7">(rape) hypothetical protein</fullName>
    </submittedName>
    <submittedName>
        <fullName evidence="8">BnaC04g51400D protein</fullName>
    </submittedName>
</protein>
<accession>A0A078GQN1</accession>
<dbReference type="GO" id="GO:0006357">
    <property type="term" value="P:regulation of transcription by RNA polymerase II"/>
    <property type="evidence" value="ECO:0000318"/>
    <property type="project" value="GO_Central"/>
</dbReference>
<dbReference type="InterPro" id="IPR003656">
    <property type="entry name" value="Znf_BED"/>
</dbReference>
<dbReference type="OMA" id="CRYYRRC"/>
<reference evidence="7" key="3">
    <citation type="submission" date="2021-01" db="EMBL/GenBank/DDBJ databases">
        <authorList>
            <consortium name="Genoscope - CEA"/>
            <person name="William W."/>
        </authorList>
    </citation>
    <scope>NUCLEOTIDE SEQUENCE</scope>
</reference>
<evidence type="ECO:0000313" key="9">
    <source>
        <dbReference type="Proteomes" id="UP000028999"/>
    </source>
</evidence>
<reference evidence="8" key="2">
    <citation type="submission" date="2014-06" db="EMBL/GenBank/DDBJ databases">
        <authorList>
            <person name="Genoscope - CEA"/>
        </authorList>
    </citation>
    <scope>NUCLEOTIDE SEQUENCE</scope>
</reference>
<dbReference type="InterPro" id="IPR053031">
    <property type="entry name" value="Cuticle_assoc_protein"/>
</dbReference>
<evidence type="ECO:0000313" key="7">
    <source>
        <dbReference type="EMBL" id="CAF1874410.1"/>
    </source>
</evidence>
<dbReference type="PANTHER" id="PTHR34396:SF24">
    <property type="entry name" value="BED-TYPE DOMAIN-CONTAINING PROTEIN"/>
    <property type="match status" value="1"/>
</dbReference>
<proteinExistence type="predicted"/>
<evidence type="ECO:0000256" key="2">
    <source>
        <dbReference type="ARBA" id="ARBA00022771"/>
    </source>
</evidence>
<dbReference type="SUPFAM" id="SSF57667">
    <property type="entry name" value="beta-beta-alpha zinc fingers"/>
    <property type="match status" value="1"/>
</dbReference>
<evidence type="ECO:0000259" key="6">
    <source>
        <dbReference type="PROSITE" id="PS50808"/>
    </source>
</evidence>
<dbReference type="GO" id="GO:0008270">
    <property type="term" value="F:zinc ion binding"/>
    <property type="evidence" value="ECO:0007669"/>
    <property type="project" value="UniProtKB-KW"/>
</dbReference>
<feature type="domain" description="BED-type" evidence="6">
    <location>
        <begin position="43"/>
        <end position="104"/>
    </location>
</feature>
<keyword evidence="1" id="KW-0479">Metal-binding</keyword>
<name>A0A078GQN1_BRANA</name>
<keyword evidence="3" id="KW-0862">Zinc</keyword>
<evidence type="ECO:0000256" key="3">
    <source>
        <dbReference type="ARBA" id="ARBA00022833"/>
    </source>
</evidence>
<dbReference type="AlphaFoldDB" id="A0A078GQN1"/>
<sequence>MDQLIDMNEEDALAEINLEDTQPQAQQSETQVGESTQAPRKRRKTSLVWEDFVSVGVEEDGKERAKCLHCGTKLVTRSETNHSFGTHHLQRHLDTCSKKPLKEAKPAYDQKIDCGLIMLIHLLTCRYYRRC</sequence>
<feature type="region of interest" description="Disordered" evidence="5">
    <location>
        <begin position="1"/>
        <end position="43"/>
    </location>
</feature>
<evidence type="ECO:0000256" key="4">
    <source>
        <dbReference type="PROSITE-ProRule" id="PRU00027"/>
    </source>
</evidence>
<dbReference type="Proteomes" id="UP001295469">
    <property type="component" value="Chromosome C04"/>
</dbReference>
<dbReference type="PROSITE" id="PS50808">
    <property type="entry name" value="ZF_BED"/>
    <property type="match status" value="1"/>
</dbReference>
<dbReference type="GO" id="GO:0003677">
    <property type="term" value="F:DNA binding"/>
    <property type="evidence" value="ECO:0007669"/>
    <property type="project" value="InterPro"/>
</dbReference>
<evidence type="ECO:0000256" key="5">
    <source>
        <dbReference type="SAM" id="MobiDB-lite"/>
    </source>
</evidence>
<keyword evidence="2 4" id="KW-0863">Zinc-finger</keyword>
<dbReference type="PANTHER" id="PTHR34396">
    <property type="entry name" value="OS03G0264950 PROTEIN-RELATED"/>
    <property type="match status" value="1"/>
</dbReference>
<keyword evidence="9" id="KW-1185">Reference proteome</keyword>
<dbReference type="PaxDb" id="3708-A0A078GQN1"/>
<dbReference type="GO" id="GO:0005634">
    <property type="term" value="C:nucleus"/>
    <property type="evidence" value="ECO:0000318"/>
    <property type="project" value="GO_Central"/>
</dbReference>
<dbReference type="EMBL" id="LK032205">
    <property type="protein sequence ID" value="CDY27499.1"/>
    <property type="molecule type" value="Genomic_DNA"/>
</dbReference>
<dbReference type="InterPro" id="IPR036236">
    <property type="entry name" value="Znf_C2H2_sf"/>
</dbReference>
<reference evidence="8 9" key="1">
    <citation type="journal article" date="2014" name="Science">
        <title>Plant genetics. Early allopolyploid evolution in the post-Neolithic Brassica napus oilseed genome.</title>
        <authorList>
            <person name="Chalhoub B."/>
            <person name="Denoeud F."/>
            <person name="Liu S."/>
            <person name="Parkin I.A."/>
            <person name="Tang H."/>
            <person name="Wang X."/>
            <person name="Chiquet J."/>
            <person name="Belcram H."/>
            <person name="Tong C."/>
            <person name="Samans B."/>
            <person name="Correa M."/>
            <person name="Da Silva C."/>
            <person name="Just J."/>
            <person name="Falentin C."/>
            <person name="Koh C.S."/>
            <person name="Le Clainche I."/>
            <person name="Bernard M."/>
            <person name="Bento P."/>
            <person name="Noel B."/>
            <person name="Labadie K."/>
            <person name="Alberti A."/>
            <person name="Charles M."/>
            <person name="Arnaud D."/>
            <person name="Guo H."/>
            <person name="Daviaud C."/>
            <person name="Alamery S."/>
            <person name="Jabbari K."/>
            <person name="Zhao M."/>
            <person name="Edger P.P."/>
            <person name="Chelaifa H."/>
            <person name="Tack D."/>
            <person name="Lassalle G."/>
            <person name="Mestiri I."/>
            <person name="Schnel N."/>
            <person name="Le Paslier M.C."/>
            <person name="Fan G."/>
            <person name="Renault V."/>
            <person name="Bayer P.E."/>
            <person name="Golicz A.A."/>
            <person name="Manoli S."/>
            <person name="Lee T.H."/>
            <person name="Thi V.H."/>
            <person name="Chalabi S."/>
            <person name="Hu Q."/>
            <person name="Fan C."/>
            <person name="Tollenaere R."/>
            <person name="Lu Y."/>
            <person name="Battail C."/>
            <person name="Shen J."/>
            <person name="Sidebottom C.H."/>
            <person name="Wang X."/>
            <person name="Canaguier A."/>
            <person name="Chauveau A."/>
            <person name="Berard A."/>
            <person name="Deniot G."/>
            <person name="Guan M."/>
            <person name="Liu Z."/>
            <person name="Sun F."/>
            <person name="Lim Y.P."/>
            <person name="Lyons E."/>
            <person name="Town C.D."/>
            <person name="Bancroft I."/>
            <person name="Wang X."/>
            <person name="Meng J."/>
            <person name="Ma J."/>
            <person name="Pires J.C."/>
            <person name="King G.J."/>
            <person name="Brunel D."/>
            <person name="Delourme R."/>
            <person name="Renard M."/>
            <person name="Aury J.M."/>
            <person name="Adams K.L."/>
            <person name="Batley J."/>
            <person name="Snowdon R.J."/>
            <person name="Tost J."/>
            <person name="Edwards D."/>
            <person name="Zhou Y."/>
            <person name="Hua W."/>
            <person name="Sharpe A.G."/>
            <person name="Paterson A.H."/>
            <person name="Guan C."/>
            <person name="Wincker P."/>
        </authorList>
    </citation>
    <scope>NUCLEOTIDE SEQUENCE [LARGE SCALE GENOMIC DNA]</scope>
    <source>
        <strain evidence="9">cv. Darmor-bzh</strain>
    </source>
</reference>
<evidence type="ECO:0000256" key="1">
    <source>
        <dbReference type="ARBA" id="ARBA00022723"/>
    </source>
</evidence>
<evidence type="ECO:0000313" key="8">
    <source>
        <dbReference type="EMBL" id="CDY27499.1"/>
    </source>
</evidence>
<dbReference type="SMART" id="SM00614">
    <property type="entry name" value="ZnF_BED"/>
    <property type="match status" value="1"/>
</dbReference>
<organism evidence="8 9">
    <name type="scientific">Brassica napus</name>
    <name type="common">Rape</name>
    <dbReference type="NCBI Taxonomy" id="3708"/>
    <lineage>
        <taxon>Eukaryota</taxon>
        <taxon>Viridiplantae</taxon>
        <taxon>Streptophyta</taxon>
        <taxon>Embryophyta</taxon>
        <taxon>Tracheophyta</taxon>
        <taxon>Spermatophyta</taxon>
        <taxon>Magnoliopsida</taxon>
        <taxon>eudicotyledons</taxon>
        <taxon>Gunneridae</taxon>
        <taxon>Pentapetalae</taxon>
        <taxon>rosids</taxon>
        <taxon>malvids</taxon>
        <taxon>Brassicales</taxon>
        <taxon>Brassicaceae</taxon>
        <taxon>Brassiceae</taxon>
        <taxon>Brassica</taxon>
    </lineage>
</organism>